<comment type="caution">
    <text evidence="6">The sequence shown here is derived from an EMBL/GenBank/DDBJ whole genome shotgun (WGS) entry which is preliminary data.</text>
</comment>
<keyword evidence="7" id="KW-1185">Reference proteome</keyword>
<dbReference type="PANTHER" id="PTHR30136:SF24">
    <property type="entry name" value="HTH-TYPE TRANSCRIPTIONAL REPRESSOR ALLR"/>
    <property type="match status" value="1"/>
</dbReference>
<protein>
    <submittedName>
        <fullName evidence="6">IclR family transcriptional regulator</fullName>
    </submittedName>
</protein>
<dbReference type="InterPro" id="IPR005471">
    <property type="entry name" value="Tscrpt_reg_IclR_N"/>
</dbReference>
<gene>
    <name evidence="6" type="ORF">GCM10023169_00950</name>
</gene>
<evidence type="ECO:0000259" key="5">
    <source>
        <dbReference type="PROSITE" id="PS51078"/>
    </source>
</evidence>
<keyword evidence="1" id="KW-0805">Transcription regulation</keyword>
<dbReference type="SMART" id="SM00346">
    <property type="entry name" value="HTH_ICLR"/>
    <property type="match status" value="1"/>
</dbReference>
<dbReference type="PROSITE" id="PS51077">
    <property type="entry name" value="HTH_ICLR"/>
    <property type="match status" value="1"/>
</dbReference>
<evidence type="ECO:0000313" key="7">
    <source>
        <dbReference type="Proteomes" id="UP001500622"/>
    </source>
</evidence>
<accession>A0ABP8KT68</accession>
<organism evidence="6 7">
    <name type="scientific">Georgenia halophila</name>
    <dbReference type="NCBI Taxonomy" id="620889"/>
    <lineage>
        <taxon>Bacteria</taxon>
        <taxon>Bacillati</taxon>
        <taxon>Actinomycetota</taxon>
        <taxon>Actinomycetes</taxon>
        <taxon>Micrococcales</taxon>
        <taxon>Bogoriellaceae</taxon>
        <taxon>Georgenia</taxon>
    </lineage>
</organism>
<name>A0ABP8KT68_9MICO</name>
<dbReference type="PANTHER" id="PTHR30136">
    <property type="entry name" value="HELIX-TURN-HELIX TRANSCRIPTIONAL REGULATOR, ICLR FAMILY"/>
    <property type="match status" value="1"/>
</dbReference>
<dbReference type="Pfam" id="PF09339">
    <property type="entry name" value="HTH_IclR"/>
    <property type="match status" value="1"/>
</dbReference>
<evidence type="ECO:0000259" key="4">
    <source>
        <dbReference type="PROSITE" id="PS51077"/>
    </source>
</evidence>
<dbReference type="EMBL" id="BAABGN010000001">
    <property type="protein sequence ID" value="GAA4415032.1"/>
    <property type="molecule type" value="Genomic_DNA"/>
</dbReference>
<evidence type="ECO:0000256" key="1">
    <source>
        <dbReference type="ARBA" id="ARBA00023015"/>
    </source>
</evidence>
<dbReference type="PROSITE" id="PS51078">
    <property type="entry name" value="ICLR_ED"/>
    <property type="match status" value="1"/>
</dbReference>
<dbReference type="InterPro" id="IPR050707">
    <property type="entry name" value="HTH_MetabolicPath_Reg"/>
</dbReference>
<dbReference type="InterPro" id="IPR029016">
    <property type="entry name" value="GAF-like_dom_sf"/>
</dbReference>
<dbReference type="InterPro" id="IPR014757">
    <property type="entry name" value="Tscrpt_reg_IclR_C"/>
</dbReference>
<evidence type="ECO:0000256" key="3">
    <source>
        <dbReference type="ARBA" id="ARBA00023163"/>
    </source>
</evidence>
<dbReference type="Gene3D" id="3.30.450.40">
    <property type="match status" value="1"/>
</dbReference>
<dbReference type="Gene3D" id="1.10.10.10">
    <property type="entry name" value="Winged helix-like DNA-binding domain superfamily/Winged helix DNA-binding domain"/>
    <property type="match status" value="1"/>
</dbReference>
<keyword evidence="2" id="KW-0238">DNA-binding</keyword>
<dbReference type="InterPro" id="IPR036388">
    <property type="entry name" value="WH-like_DNA-bd_sf"/>
</dbReference>
<sequence length="251" mass="26746">MRNEGRAQLGSVDRALQLVLLLRTGEVLSVSSAAARLQIAPSTAHRLLTALVRRGFATQGADRRYRAGPETTSGVMPAVALPRLKAAASPVMHDVSAQVQETVQLVVLDGQHVHYLHGVEPDRALKISAAIDQALPAHCSGGGKAMLADLSADDLDRVYARDFPASVNPLISTYEELAGHLVKVRTDGYGTTFDEHEDGISGVGVAIRDSDGRSMGAITVAVPTTRFVEEAIPAWVRALRKASLEISARLE</sequence>
<dbReference type="SUPFAM" id="SSF55781">
    <property type="entry name" value="GAF domain-like"/>
    <property type="match status" value="1"/>
</dbReference>
<dbReference type="SUPFAM" id="SSF46785">
    <property type="entry name" value="Winged helix' DNA-binding domain"/>
    <property type="match status" value="1"/>
</dbReference>
<feature type="domain" description="HTH iclR-type" evidence="4">
    <location>
        <begin position="9"/>
        <end position="69"/>
    </location>
</feature>
<reference evidence="7" key="1">
    <citation type="journal article" date="2019" name="Int. J. Syst. Evol. Microbiol.">
        <title>The Global Catalogue of Microorganisms (GCM) 10K type strain sequencing project: providing services to taxonomists for standard genome sequencing and annotation.</title>
        <authorList>
            <consortium name="The Broad Institute Genomics Platform"/>
            <consortium name="The Broad Institute Genome Sequencing Center for Infectious Disease"/>
            <person name="Wu L."/>
            <person name="Ma J."/>
        </authorList>
    </citation>
    <scope>NUCLEOTIDE SEQUENCE [LARGE SCALE GENOMIC DNA]</scope>
    <source>
        <strain evidence="7">JCM 17810</strain>
    </source>
</reference>
<evidence type="ECO:0000256" key="2">
    <source>
        <dbReference type="ARBA" id="ARBA00023125"/>
    </source>
</evidence>
<dbReference type="InterPro" id="IPR036390">
    <property type="entry name" value="WH_DNA-bd_sf"/>
</dbReference>
<evidence type="ECO:0000313" key="6">
    <source>
        <dbReference type="EMBL" id="GAA4415032.1"/>
    </source>
</evidence>
<dbReference type="Pfam" id="PF01614">
    <property type="entry name" value="IclR_C"/>
    <property type="match status" value="1"/>
</dbReference>
<dbReference type="RefSeq" id="WP_345214522.1">
    <property type="nucleotide sequence ID" value="NZ_BAABGN010000001.1"/>
</dbReference>
<feature type="domain" description="IclR-ED" evidence="5">
    <location>
        <begin position="63"/>
        <end position="251"/>
    </location>
</feature>
<proteinExistence type="predicted"/>
<keyword evidence="3" id="KW-0804">Transcription</keyword>
<dbReference type="Proteomes" id="UP001500622">
    <property type="component" value="Unassembled WGS sequence"/>
</dbReference>